<dbReference type="Proteomes" id="UP000007431">
    <property type="component" value="Unassembled WGS sequence"/>
</dbReference>
<keyword evidence="3" id="KW-0032">Aminotransferase</keyword>
<dbReference type="STRING" id="578458.D8Q4E7"/>
<dbReference type="GO" id="GO:0008483">
    <property type="term" value="F:transaminase activity"/>
    <property type="evidence" value="ECO:0007669"/>
    <property type="project" value="UniProtKB-KW"/>
</dbReference>
<comment type="similarity">
    <text evidence="2">Belongs to the class-I pyridoxal-phosphate-dependent aminotransferase family.</text>
</comment>
<gene>
    <name evidence="7" type="ORF">SCHCODRAFT_15733</name>
</gene>
<dbReference type="InterPro" id="IPR015421">
    <property type="entry name" value="PyrdxlP-dep_Trfase_major"/>
</dbReference>
<keyword evidence="8" id="KW-1185">Reference proteome</keyword>
<dbReference type="Gene3D" id="3.40.640.10">
    <property type="entry name" value="Type I PLP-dependent aspartate aminotransferase-like (Major domain)"/>
    <property type="match status" value="1"/>
</dbReference>
<evidence type="ECO:0000256" key="5">
    <source>
        <dbReference type="ARBA" id="ARBA00022898"/>
    </source>
</evidence>
<dbReference type="InParanoid" id="D8Q4E7"/>
<accession>D8Q4E7</accession>
<evidence type="ECO:0000313" key="8">
    <source>
        <dbReference type="Proteomes" id="UP000007431"/>
    </source>
</evidence>
<dbReference type="GO" id="GO:0030170">
    <property type="term" value="F:pyridoxal phosphate binding"/>
    <property type="evidence" value="ECO:0007669"/>
    <property type="project" value="InterPro"/>
</dbReference>
<dbReference type="GO" id="GO:1901605">
    <property type="term" value="P:alpha-amino acid metabolic process"/>
    <property type="evidence" value="ECO:0007669"/>
    <property type="project" value="TreeGrafter"/>
</dbReference>
<dbReference type="AlphaFoldDB" id="D8Q4E7"/>
<dbReference type="OMA" id="THEFTRT"/>
<organism evidence="8">
    <name type="scientific">Schizophyllum commune (strain H4-8 / FGSC 9210)</name>
    <name type="common">Split gill fungus</name>
    <dbReference type="NCBI Taxonomy" id="578458"/>
    <lineage>
        <taxon>Eukaryota</taxon>
        <taxon>Fungi</taxon>
        <taxon>Dikarya</taxon>
        <taxon>Basidiomycota</taxon>
        <taxon>Agaricomycotina</taxon>
        <taxon>Agaricomycetes</taxon>
        <taxon>Agaricomycetidae</taxon>
        <taxon>Agaricales</taxon>
        <taxon>Schizophyllaceae</taxon>
        <taxon>Schizophyllum</taxon>
    </lineage>
</organism>
<proteinExistence type="inferred from homology"/>
<dbReference type="PANTHER" id="PTHR42790">
    <property type="entry name" value="AMINOTRANSFERASE"/>
    <property type="match status" value="1"/>
</dbReference>
<sequence>MADAQTVKPASSTATVVDADDELRAQYAHFDRHINRLSRRRVPSPLKDILQFISLDGMISLAGGLPHSSLFPFDSVHVSTYDSATRMAMNPSEIAKVDVCVEKQPSSHSTDLRTTLQYGPFNGIKPIMDWMHAFVERVYAPGYAGWQLLMDGGSTDGWAKVAGMLLDEGDTILVETHTFPSSQALWVPMGVTAVPIDIDMYGLVPEALARTLDNWEARRPNERKPKTLYCVPVGHNPTGSTLAADRKQEIYEICVKYDIIIVEDDPYYFLQLPQYQPGGDRALPLEGPTPDAFLAGLVPTFLHFDREGRVIRLETVSKTLAPGFRLGFIISNPFFHERLGRATEVLTQTASGWSQAVFCELVHTWGQDGYVRWLAGISETYTVRRNWMRTQRLFRFVPPSSGMFLWIDVDLRAHPAWDRISAPDTLGLPGEEVWATAFWRKLLDARILLAPGTYNKPWQGEGRSAMANVPGHAFFRLTYSSTPQEEMDEGIRRMAQVFRENWSA</sequence>
<dbReference type="CDD" id="cd00609">
    <property type="entry name" value="AAT_like"/>
    <property type="match status" value="1"/>
</dbReference>
<reference evidence="7 8" key="1">
    <citation type="journal article" date="2010" name="Nat. Biotechnol.">
        <title>Genome sequence of the model mushroom Schizophyllum commune.</title>
        <authorList>
            <person name="Ohm R.A."/>
            <person name="de Jong J.F."/>
            <person name="Lugones L.G."/>
            <person name="Aerts A."/>
            <person name="Kothe E."/>
            <person name="Stajich J.E."/>
            <person name="de Vries R.P."/>
            <person name="Record E."/>
            <person name="Levasseur A."/>
            <person name="Baker S.E."/>
            <person name="Bartholomew K.A."/>
            <person name="Coutinho P.M."/>
            <person name="Erdmann S."/>
            <person name="Fowler T.J."/>
            <person name="Gathman A.C."/>
            <person name="Lombard V."/>
            <person name="Henrissat B."/>
            <person name="Knabe N."/>
            <person name="Kuees U."/>
            <person name="Lilly W.W."/>
            <person name="Lindquist E."/>
            <person name="Lucas S."/>
            <person name="Magnuson J.K."/>
            <person name="Piumi F."/>
            <person name="Raudaskoski M."/>
            <person name="Salamov A."/>
            <person name="Schmutz J."/>
            <person name="Schwarze F.W.M.R."/>
            <person name="vanKuyk P.A."/>
            <person name="Horton J.S."/>
            <person name="Grigoriev I.V."/>
            <person name="Woesten H.A.B."/>
        </authorList>
    </citation>
    <scope>NUCLEOTIDE SEQUENCE [LARGE SCALE GENOMIC DNA]</scope>
    <source>
        <strain evidence="8">H4-8 / FGSC 9210</strain>
    </source>
</reference>
<evidence type="ECO:0000313" key="7">
    <source>
        <dbReference type="EMBL" id="EFI96777.1"/>
    </source>
</evidence>
<evidence type="ECO:0000256" key="4">
    <source>
        <dbReference type="ARBA" id="ARBA00022679"/>
    </source>
</evidence>
<dbReference type="InterPro" id="IPR004839">
    <property type="entry name" value="Aminotransferase_I/II_large"/>
</dbReference>
<feature type="domain" description="Aminotransferase class I/classII large" evidence="6">
    <location>
        <begin position="102"/>
        <end position="493"/>
    </location>
</feature>
<dbReference type="InterPro" id="IPR015424">
    <property type="entry name" value="PyrdxlP-dep_Trfase"/>
</dbReference>
<evidence type="ECO:0000256" key="2">
    <source>
        <dbReference type="ARBA" id="ARBA00007441"/>
    </source>
</evidence>
<evidence type="ECO:0000256" key="1">
    <source>
        <dbReference type="ARBA" id="ARBA00001933"/>
    </source>
</evidence>
<dbReference type="HOGENOM" id="CLU_017584_0_5_1"/>
<dbReference type="InterPro" id="IPR050859">
    <property type="entry name" value="Class-I_PLP-dep_aminotransf"/>
</dbReference>
<dbReference type="SUPFAM" id="SSF53383">
    <property type="entry name" value="PLP-dependent transferases"/>
    <property type="match status" value="1"/>
</dbReference>
<protein>
    <recommendedName>
        <fullName evidence="6">Aminotransferase class I/classII large domain-containing protein</fullName>
    </recommendedName>
</protein>
<comment type="cofactor">
    <cofactor evidence="1">
        <name>pyridoxal 5'-phosphate</name>
        <dbReference type="ChEBI" id="CHEBI:597326"/>
    </cofactor>
</comment>
<dbReference type="Pfam" id="PF00155">
    <property type="entry name" value="Aminotran_1_2"/>
    <property type="match status" value="1"/>
</dbReference>
<name>D8Q4E7_SCHCM</name>
<dbReference type="EMBL" id="GL377306">
    <property type="protein sequence ID" value="EFI96777.1"/>
    <property type="molecule type" value="Genomic_DNA"/>
</dbReference>
<dbReference type="eggNOG" id="KOG0634">
    <property type="taxonomic scope" value="Eukaryota"/>
</dbReference>
<evidence type="ECO:0000259" key="6">
    <source>
        <dbReference type="Pfam" id="PF00155"/>
    </source>
</evidence>
<keyword evidence="5" id="KW-0663">Pyridoxal phosphate</keyword>
<dbReference type="PANTHER" id="PTHR42790:SF1">
    <property type="entry name" value="AROMATIC AMINO ACID AMINOTRANSFERASE, HYPOTHETICAL (EUROFUNG)"/>
    <property type="match status" value="1"/>
</dbReference>
<keyword evidence="4" id="KW-0808">Transferase</keyword>
<dbReference type="VEuPathDB" id="FungiDB:SCHCODRAFT_02626718"/>
<evidence type="ECO:0000256" key="3">
    <source>
        <dbReference type="ARBA" id="ARBA00022576"/>
    </source>
</evidence>